<name>A0A9D1V5B3_9FIRM</name>
<comment type="caution">
    <text evidence="2">The sequence shown here is derived from an EMBL/GenBank/DDBJ whole genome shotgun (WGS) entry which is preliminary data.</text>
</comment>
<organism evidence="2 3">
    <name type="scientific">Candidatus Allofournierella pullicola</name>
    <dbReference type="NCBI Taxonomy" id="2838596"/>
    <lineage>
        <taxon>Bacteria</taxon>
        <taxon>Bacillati</taxon>
        <taxon>Bacillota</taxon>
        <taxon>Clostridia</taxon>
        <taxon>Eubacteriales</taxon>
        <taxon>Oscillospiraceae</taxon>
        <taxon>Allofournierella</taxon>
    </lineage>
</organism>
<dbReference type="InterPro" id="IPR004038">
    <property type="entry name" value="Ribosomal_eL8/eL30/eS12/Gad45"/>
</dbReference>
<dbReference type="EMBL" id="DXFW01000035">
    <property type="protein sequence ID" value="HIX06420.1"/>
    <property type="molecule type" value="Genomic_DNA"/>
</dbReference>
<evidence type="ECO:0000259" key="1">
    <source>
        <dbReference type="Pfam" id="PF01248"/>
    </source>
</evidence>
<accession>A0A9D1V5B3</accession>
<proteinExistence type="predicted"/>
<dbReference type="AlphaFoldDB" id="A0A9D1V5B3"/>
<feature type="domain" description="Ribosomal protein eL8/eL30/eS12/Gadd45" evidence="1">
    <location>
        <begin position="7"/>
        <end position="69"/>
    </location>
</feature>
<sequence length="108" mass="11900">METNNQKLFSALSLCKKAGRLVLGFDAVMDSVYRGKAHLVLLASDVSEGTAKRVRRNCEDLAPCLQMPLAQADLCAVTWKKVGVYAVTDEQLAVLCRRSLEQNKEDNA</sequence>
<gene>
    <name evidence="2" type="ORF">H9865_10060</name>
</gene>
<dbReference type="Proteomes" id="UP000824193">
    <property type="component" value="Unassembled WGS sequence"/>
</dbReference>
<evidence type="ECO:0000313" key="3">
    <source>
        <dbReference type="Proteomes" id="UP000824193"/>
    </source>
</evidence>
<dbReference type="Gene3D" id="3.30.1330.30">
    <property type="match status" value="1"/>
</dbReference>
<dbReference type="Pfam" id="PF01248">
    <property type="entry name" value="Ribosomal_L7Ae"/>
    <property type="match status" value="1"/>
</dbReference>
<evidence type="ECO:0000313" key="2">
    <source>
        <dbReference type="EMBL" id="HIX06420.1"/>
    </source>
</evidence>
<reference evidence="2" key="1">
    <citation type="journal article" date="2021" name="PeerJ">
        <title>Extensive microbial diversity within the chicken gut microbiome revealed by metagenomics and culture.</title>
        <authorList>
            <person name="Gilroy R."/>
            <person name="Ravi A."/>
            <person name="Getino M."/>
            <person name="Pursley I."/>
            <person name="Horton D.L."/>
            <person name="Alikhan N.F."/>
            <person name="Baker D."/>
            <person name="Gharbi K."/>
            <person name="Hall N."/>
            <person name="Watson M."/>
            <person name="Adriaenssens E.M."/>
            <person name="Foster-Nyarko E."/>
            <person name="Jarju S."/>
            <person name="Secka A."/>
            <person name="Antonio M."/>
            <person name="Oren A."/>
            <person name="Chaudhuri R.R."/>
            <person name="La Ragione R."/>
            <person name="Hildebrand F."/>
            <person name="Pallen M.J."/>
        </authorList>
    </citation>
    <scope>NUCLEOTIDE SEQUENCE</scope>
    <source>
        <strain evidence="2">2239</strain>
    </source>
</reference>
<protein>
    <submittedName>
        <fullName evidence="2">Ribosomal L7Ae/L30e/S12e/Gadd45 family protein</fullName>
    </submittedName>
</protein>
<dbReference type="SUPFAM" id="SSF55315">
    <property type="entry name" value="L30e-like"/>
    <property type="match status" value="1"/>
</dbReference>
<reference evidence="2" key="2">
    <citation type="submission" date="2021-04" db="EMBL/GenBank/DDBJ databases">
        <authorList>
            <person name="Gilroy R."/>
        </authorList>
    </citation>
    <scope>NUCLEOTIDE SEQUENCE</scope>
    <source>
        <strain evidence="2">2239</strain>
    </source>
</reference>
<dbReference type="InterPro" id="IPR029064">
    <property type="entry name" value="Ribosomal_eL30-like_sf"/>
</dbReference>